<evidence type="ECO:0000313" key="4">
    <source>
        <dbReference type="EMBL" id="CAE7937040.1"/>
    </source>
</evidence>
<dbReference type="OrthoDB" id="411019at2759"/>
<dbReference type="GO" id="GO:0005634">
    <property type="term" value="C:nucleus"/>
    <property type="evidence" value="ECO:0007669"/>
    <property type="project" value="TreeGrafter"/>
</dbReference>
<gene>
    <name evidence="4" type="primary">Tnks</name>
    <name evidence="4" type="ORF">SNEC2469_LOCUS32832</name>
</gene>
<feature type="domain" description="PARP catalytic" evidence="3">
    <location>
        <begin position="440"/>
        <end position="639"/>
    </location>
</feature>
<dbReference type="EC" id="2.4.2.-" evidence="1"/>
<dbReference type="GO" id="GO:1990404">
    <property type="term" value="F:NAD+-protein mono-ADP-ribosyltransferase activity"/>
    <property type="evidence" value="ECO:0007669"/>
    <property type="project" value="TreeGrafter"/>
</dbReference>
<organism evidence="4 5">
    <name type="scientific">Symbiodinium necroappetens</name>
    <dbReference type="NCBI Taxonomy" id="1628268"/>
    <lineage>
        <taxon>Eukaryota</taxon>
        <taxon>Sar</taxon>
        <taxon>Alveolata</taxon>
        <taxon>Dinophyceae</taxon>
        <taxon>Suessiales</taxon>
        <taxon>Symbiodiniaceae</taxon>
        <taxon>Symbiodinium</taxon>
    </lineage>
</organism>
<proteinExistence type="predicted"/>
<keyword evidence="1" id="KW-0808">Transferase</keyword>
<dbReference type="InterPro" id="IPR051712">
    <property type="entry name" value="ARTD-AVP"/>
</dbReference>
<keyword evidence="1" id="KW-0328">Glycosyltransferase</keyword>
<evidence type="ECO:0000256" key="1">
    <source>
        <dbReference type="RuleBase" id="RU362114"/>
    </source>
</evidence>
<comment type="caution">
    <text evidence="4">The sequence shown here is derived from an EMBL/GenBank/DDBJ whole genome shotgun (WGS) entry which is preliminary data.</text>
</comment>
<dbReference type="PANTHER" id="PTHR45740:SF2">
    <property type="entry name" value="POLY [ADP-RIBOSE] POLYMERASE"/>
    <property type="match status" value="1"/>
</dbReference>
<dbReference type="Gene3D" id="3.90.228.10">
    <property type="match status" value="2"/>
</dbReference>
<feature type="domain" description="PARP catalytic" evidence="3">
    <location>
        <begin position="70"/>
        <end position="350"/>
    </location>
</feature>
<keyword evidence="5" id="KW-1185">Reference proteome</keyword>
<dbReference type="SUPFAM" id="SSF56399">
    <property type="entry name" value="ADP-ribosylation"/>
    <property type="match status" value="2"/>
</dbReference>
<dbReference type="PANTHER" id="PTHR45740">
    <property type="entry name" value="POLY [ADP-RIBOSE] POLYMERASE"/>
    <property type="match status" value="1"/>
</dbReference>
<keyword evidence="1" id="KW-0520">NAD</keyword>
<dbReference type="GO" id="GO:0003950">
    <property type="term" value="F:NAD+ poly-ADP-ribosyltransferase activity"/>
    <property type="evidence" value="ECO:0007669"/>
    <property type="project" value="UniProtKB-UniRule"/>
</dbReference>
<dbReference type="AlphaFoldDB" id="A0A813C3A1"/>
<reference evidence="4" key="1">
    <citation type="submission" date="2021-02" db="EMBL/GenBank/DDBJ databases">
        <authorList>
            <person name="Dougan E. K."/>
            <person name="Rhodes N."/>
            <person name="Thang M."/>
            <person name="Chan C."/>
        </authorList>
    </citation>
    <scope>NUCLEOTIDE SEQUENCE</scope>
</reference>
<sequence length="791" mass="87819">METIIVKVPYGARPGQLLQMTSPTGQKIQCPVPAGVPPGSTFHVKYKLGPKGPTIIDERSKGKAATRRCDGYLLNVKVPDNNAFDQMIYVDRQKHAKFNELLENTYRAKATQDRKCPRGTCPKTPGGCPCVQPGASPGLPTGFKVRRVVRVEDSEMWGRYVDQRNAIAQRRAAEMPIQQLDPPAVSNEVVSQEVADDIAGGNTRIFEPLDLELNEMYLWHGTNVRSALSIAQSDFRIDLAGSSTGTMYGLGAYFAEHCTKADEYATDEPGGYYEGVFALLLCRVCLGKFYYTTVRDTEAGSHVRSGGYDSTVGDRLTKADTFREFVLYNADAIYPEYVVLYTRVHHADPPDQVARLTADLYHLQLPVYWANCDKDPLRQPFHEPRLPLLPCFKRDLAAKFDHWQWCLQRVDGQGFFFLWQRIGVQGAQSPPELKEDAAENPGSAGDLAVPEPPSTSQERKRDKPDFKFLTARDLDDAHGEILTFSFLSARDSTEECVSITNLEEPLNENLLWHGTSKEAAEKIAESDFKIPVGKDMKHAARFGNGAYLAEDLEKSLSYTEPTNDGTRIVLLCRTLCGDFYYTERHQEINASQLRDAEGKHSVLANPERKGPREFIVPTADQVYPEFILELSVKDWEPPPPVLLQKTKLQVQVPPGVGPGSLIAVQAPDGRQVQVVLPAGAVPGATPLRAAAICNAFLQVFRRFFQIAYAAQAQARARGLNVCQATPASPCPRALHLGLDLRSDISVSWRYFGCRAEFSRACQIIPKIVSFGRSVQLSLEVAQVVEVILRLA</sequence>
<dbReference type="Pfam" id="PF00644">
    <property type="entry name" value="PARP"/>
    <property type="match status" value="2"/>
</dbReference>
<dbReference type="EMBL" id="CAJNJA010084363">
    <property type="protein sequence ID" value="CAE7937040.1"/>
    <property type="molecule type" value="Genomic_DNA"/>
</dbReference>
<evidence type="ECO:0000313" key="5">
    <source>
        <dbReference type="Proteomes" id="UP000601435"/>
    </source>
</evidence>
<feature type="region of interest" description="Disordered" evidence="2">
    <location>
        <begin position="429"/>
        <end position="465"/>
    </location>
</feature>
<evidence type="ECO:0000256" key="2">
    <source>
        <dbReference type="SAM" id="MobiDB-lite"/>
    </source>
</evidence>
<protein>
    <recommendedName>
        <fullName evidence="1">Poly [ADP-ribose] polymerase</fullName>
        <shortName evidence="1">PARP</shortName>
        <ecNumber evidence="1">2.4.2.-</ecNumber>
    </recommendedName>
</protein>
<evidence type="ECO:0000259" key="3">
    <source>
        <dbReference type="PROSITE" id="PS51059"/>
    </source>
</evidence>
<accession>A0A813C3A1</accession>
<dbReference type="InterPro" id="IPR012317">
    <property type="entry name" value="Poly(ADP-ribose)pol_cat_dom"/>
</dbReference>
<name>A0A813C3A1_9DINO</name>
<dbReference type="PROSITE" id="PS51059">
    <property type="entry name" value="PARP_CATALYTIC"/>
    <property type="match status" value="2"/>
</dbReference>
<dbReference type="Proteomes" id="UP000601435">
    <property type="component" value="Unassembled WGS sequence"/>
</dbReference>